<keyword evidence="2 5" id="KW-0812">Transmembrane</keyword>
<dbReference type="AlphaFoldDB" id="A0A6M1SXT9"/>
<keyword evidence="8" id="KW-1185">Reference proteome</keyword>
<dbReference type="InterPro" id="IPR002035">
    <property type="entry name" value="VWF_A"/>
</dbReference>
<evidence type="ECO:0000256" key="5">
    <source>
        <dbReference type="SAM" id="Phobius"/>
    </source>
</evidence>
<feature type="domain" description="VWFA" evidence="6">
    <location>
        <begin position="90"/>
        <end position="297"/>
    </location>
</feature>
<comment type="caution">
    <text evidence="7">The sequence shown here is derived from an EMBL/GenBank/DDBJ whole genome shotgun (WGS) entry which is preliminary data.</text>
</comment>
<dbReference type="RefSeq" id="WP_165139886.1">
    <property type="nucleotide sequence ID" value="NZ_JAALLT010000002.1"/>
</dbReference>
<sequence length="340" mass="37942">MIWESPAFLWLLLLIPAAIAGIWWYGKKTEEQRSKYFSKDLFKKLQKGFWPLGDRIKMISLFVGLSLLVLAVAGPKVGTEVREVKRQGVDLLVALDLSSSMNAEDVKPSRLEKAKYEISRLVDRLKGDRVGLIIFTGDAYLQAPMTLDYSALRLFLNIADTDQMPTSTTDFSAAMETALRAYNATEDEQSATDAAKVLLIISDGENHGDSYSEALTQLNENNISVYTLGIGTRAGSTIPIYNDDSGNLIGYKRDKEGKVITTRLQPEVLRDIAQQGEGEYYEIRGGNEGIDSFLGRLDELQQGEFASQEYADFKNQYQWLAGAGLVFLLVSMVLNNYRKS</sequence>
<dbReference type="PANTHER" id="PTHR22550">
    <property type="entry name" value="SPORE GERMINATION PROTEIN"/>
    <property type="match status" value="1"/>
</dbReference>
<dbReference type="SMART" id="SM00327">
    <property type="entry name" value="VWA"/>
    <property type="match status" value="1"/>
</dbReference>
<dbReference type="Proteomes" id="UP000473278">
    <property type="component" value="Unassembled WGS sequence"/>
</dbReference>
<evidence type="ECO:0000259" key="6">
    <source>
        <dbReference type="PROSITE" id="PS50234"/>
    </source>
</evidence>
<name>A0A6M1SXT9_9BACT</name>
<evidence type="ECO:0000256" key="3">
    <source>
        <dbReference type="ARBA" id="ARBA00022989"/>
    </source>
</evidence>
<feature type="transmembrane region" description="Helical" evidence="5">
    <location>
        <begin position="6"/>
        <end position="26"/>
    </location>
</feature>
<evidence type="ECO:0000256" key="2">
    <source>
        <dbReference type="ARBA" id="ARBA00022692"/>
    </source>
</evidence>
<reference evidence="7 8" key="1">
    <citation type="submission" date="2020-02" db="EMBL/GenBank/DDBJ databases">
        <title>Balneolaceae bacterium YR4-1, complete genome.</title>
        <authorList>
            <person name="Li Y."/>
            <person name="Wu S."/>
        </authorList>
    </citation>
    <scope>NUCLEOTIDE SEQUENCE [LARGE SCALE GENOMIC DNA]</scope>
    <source>
        <strain evidence="7 8">YR4-1</strain>
    </source>
</reference>
<evidence type="ECO:0000256" key="4">
    <source>
        <dbReference type="ARBA" id="ARBA00023136"/>
    </source>
</evidence>
<accession>A0A6M1SXT9</accession>
<dbReference type="PANTHER" id="PTHR22550:SF5">
    <property type="entry name" value="LEUCINE ZIPPER PROTEIN 4"/>
    <property type="match status" value="1"/>
</dbReference>
<keyword evidence="4 5" id="KW-0472">Membrane</keyword>
<dbReference type="Gene3D" id="3.40.50.410">
    <property type="entry name" value="von Willebrand factor, type A domain"/>
    <property type="match status" value="1"/>
</dbReference>
<dbReference type="Pfam" id="PF00092">
    <property type="entry name" value="VWA"/>
    <property type="match status" value="1"/>
</dbReference>
<evidence type="ECO:0000313" key="8">
    <source>
        <dbReference type="Proteomes" id="UP000473278"/>
    </source>
</evidence>
<dbReference type="SUPFAM" id="SSF53300">
    <property type="entry name" value="vWA-like"/>
    <property type="match status" value="1"/>
</dbReference>
<proteinExistence type="predicted"/>
<organism evidence="7 8">
    <name type="scientific">Halalkalibaculum roseum</name>
    <dbReference type="NCBI Taxonomy" id="2709311"/>
    <lineage>
        <taxon>Bacteria</taxon>
        <taxon>Pseudomonadati</taxon>
        <taxon>Balneolota</taxon>
        <taxon>Balneolia</taxon>
        <taxon>Balneolales</taxon>
        <taxon>Balneolaceae</taxon>
        <taxon>Halalkalibaculum</taxon>
    </lineage>
</organism>
<dbReference type="InterPro" id="IPR036465">
    <property type="entry name" value="vWFA_dom_sf"/>
</dbReference>
<dbReference type="InterPro" id="IPR050768">
    <property type="entry name" value="UPF0353/GerABKA_families"/>
</dbReference>
<feature type="transmembrane region" description="Helical" evidence="5">
    <location>
        <begin position="317"/>
        <end position="337"/>
    </location>
</feature>
<dbReference type="EMBL" id="JAALLT010000002">
    <property type="protein sequence ID" value="NGP75954.1"/>
    <property type="molecule type" value="Genomic_DNA"/>
</dbReference>
<protein>
    <submittedName>
        <fullName evidence="7">VWA domain-containing protein</fullName>
    </submittedName>
</protein>
<keyword evidence="1" id="KW-1003">Cell membrane</keyword>
<dbReference type="PROSITE" id="PS50234">
    <property type="entry name" value="VWFA"/>
    <property type="match status" value="1"/>
</dbReference>
<keyword evidence="3 5" id="KW-1133">Transmembrane helix</keyword>
<gene>
    <name evidence="7" type="ORF">G3570_04865</name>
</gene>
<evidence type="ECO:0000256" key="1">
    <source>
        <dbReference type="ARBA" id="ARBA00022475"/>
    </source>
</evidence>
<evidence type="ECO:0000313" key="7">
    <source>
        <dbReference type="EMBL" id="NGP75954.1"/>
    </source>
</evidence>